<gene>
    <name evidence="3" type="ORF">EJ05DRAFT_179072</name>
</gene>
<dbReference type="EMBL" id="ML996566">
    <property type="protein sequence ID" value="KAF2761628.1"/>
    <property type="molecule type" value="Genomic_DNA"/>
</dbReference>
<dbReference type="Proteomes" id="UP000799437">
    <property type="component" value="Unassembled WGS sequence"/>
</dbReference>
<sequence length="441" mass="49941">MSSFATNTELSMVLPPGCAVLRCPTDLLGTNGEDTIASYNTSTTLHLGSLQYGQSRDFIFRYAQRPTQGSIQIKLRYTSCLSHNGSPQELIVTYDLSKLEPATETEEYYHDYRGRLCALIQDICRPSASPWHVEEEMLHLVDIRKRRAQLARLIESRNHSDPDNQSILLDVKDGSQLWEAIETSINVATERGIEQELEYKRWGAHFMRSMLFAHAMQRRNTFKDAGPLRYGIRSPLFLDCKQEFDTFYGRYKGPGKLKFMSELNQLDRSCWAGQCTIETEKRGAIPTSSLEVGDRVRTQAGFREVKGIVPTPVEKIKIRRYRNSGLLITPWHPIAYFGEQSQSKWIFPHEDSGCEIDAYTGVIYSLLLEEDGEPSAHNALVQGMWCVTLGHGVIKDEADVRAHKYWGSYGEILRTKCHHLLTSDGTTIMNPQVSSNASGTC</sequence>
<dbReference type="AlphaFoldDB" id="A0A6A6WFM7"/>
<reference evidence="3" key="1">
    <citation type="journal article" date="2020" name="Stud. Mycol.">
        <title>101 Dothideomycetes genomes: a test case for predicting lifestyles and emergence of pathogens.</title>
        <authorList>
            <person name="Haridas S."/>
            <person name="Albert R."/>
            <person name="Binder M."/>
            <person name="Bloem J."/>
            <person name="Labutti K."/>
            <person name="Salamov A."/>
            <person name="Andreopoulos B."/>
            <person name="Baker S."/>
            <person name="Barry K."/>
            <person name="Bills G."/>
            <person name="Bluhm B."/>
            <person name="Cannon C."/>
            <person name="Castanera R."/>
            <person name="Culley D."/>
            <person name="Daum C."/>
            <person name="Ezra D."/>
            <person name="Gonzalez J."/>
            <person name="Henrissat B."/>
            <person name="Kuo A."/>
            <person name="Liang C."/>
            <person name="Lipzen A."/>
            <person name="Lutzoni F."/>
            <person name="Magnuson J."/>
            <person name="Mondo S."/>
            <person name="Nolan M."/>
            <person name="Ohm R."/>
            <person name="Pangilinan J."/>
            <person name="Park H.-J."/>
            <person name="Ramirez L."/>
            <person name="Alfaro M."/>
            <person name="Sun H."/>
            <person name="Tritt A."/>
            <person name="Yoshinaga Y."/>
            <person name="Zwiers L.-H."/>
            <person name="Turgeon B."/>
            <person name="Goodwin S."/>
            <person name="Spatafora J."/>
            <person name="Crous P."/>
            <person name="Grigoriev I."/>
        </authorList>
    </citation>
    <scope>NUCLEOTIDE SEQUENCE</scope>
    <source>
        <strain evidence="3">CBS 121739</strain>
    </source>
</reference>
<proteinExistence type="predicted"/>
<dbReference type="InterPro" id="IPR032838">
    <property type="entry name" value="Vwaint_dom"/>
</dbReference>
<dbReference type="OrthoDB" id="10264538at2759"/>
<keyword evidence="4" id="KW-1185">Reference proteome</keyword>
<feature type="domain" description="VWA-Hint protein Vwaint" evidence="2">
    <location>
        <begin position="187"/>
        <end position="245"/>
    </location>
</feature>
<evidence type="ECO:0000259" key="1">
    <source>
        <dbReference type="Pfam" id="PF14623"/>
    </source>
</evidence>
<dbReference type="RefSeq" id="XP_033604079.1">
    <property type="nucleotide sequence ID" value="XM_033739575.1"/>
</dbReference>
<accession>A0A6A6WFM7</accession>
<name>A0A6A6WFM7_9PEZI</name>
<dbReference type="InterPro" id="IPR039510">
    <property type="entry name" value="Vint_dom"/>
</dbReference>
<dbReference type="Pfam" id="PF14623">
    <property type="entry name" value="Vint"/>
    <property type="match status" value="1"/>
</dbReference>
<protein>
    <submittedName>
        <fullName evidence="3">Uncharacterized protein</fullName>
    </submittedName>
</protein>
<feature type="domain" description="Vint" evidence="1">
    <location>
        <begin position="269"/>
        <end position="420"/>
    </location>
</feature>
<dbReference type="Pfam" id="PF14624">
    <property type="entry name" value="Vwaint"/>
    <property type="match status" value="1"/>
</dbReference>
<evidence type="ECO:0000313" key="4">
    <source>
        <dbReference type="Proteomes" id="UP000799437"/>
    </source>
</evidence>
<organism evidence="3 4">
    <name type="scientific">Pseudovirgaria hyperparasitica</name>
    <dbReference type="NCBI Taxonomy" id="470096"/>
    <lineage>
        <taxon>Eukaryota</taxon>
        <taxon>Fungi</taxon>
        <taxon>Dikarya</taxon>
        <taxon>Ascomycota</taxon>
        <taxon>Pezizomycotina</taxon>
        <taxon>Dothideomycetes</taxon>
        <taxon>Dothideomycetes incertae sedis</taxon>
        <taxon>Acrospermales</taxon>
        <taxon>Acrospermaceae</taxon>
        <taxon>Pseudovirgaria</taxon>
    </lineage>
</organism>
<evidence type="ECO:0000259" key="2">
    <source>
        <dbReference type="Pfam" id="PF14624"/>
    </source>
</evidence>
<evidence type="ECO:0000313" key="3">
    <source>
        <dbReference type="EMBL" id="KAF2761628.1"/>
    </source>
</evidence>
<dbReference type="GeneID" id="54480629"/>